<dbReference type="EMBL" id="BMAW01014781">
    <property type="protein sequence ID" value="GFT40425.1"/>
    <property type="molecule type" value="Genomic_DNA"/>
</dbReference>
<protein>
    <submittedName>
        <fullName evidence="1">Uncharacterized protein</fullName>
    </submittedName>
</protein>
<keyword evidence="2" id="KW-1185">Reference proteome</keyword>
<dbReference type="OrthoDB" id="8379823at2759"/>
<accession>A0A8X6TP13</accession>
<dbReference type="Proteomes" id="UP000887013">
    <property type="component" value="Unassembled WGS sequence"/>
</dbReference>
<proteinExistence type="predicted"/>
<name>A0A8X6TP13_NEPPI</name>
<sequence length="172" mass="20542">MHWIVYIRSGDADWRQHFFSPSWYFEDRVVLQGNLLQQLTPEEQLGVFKGLMKDSTPTQTKSFCLSKMSTEQFEEVIKEEPLNVFIALFNWPLHLQFQEMTDRFFLLLSKKDFLCFLFDVILEKMELNSMDSDYVYLLNELWNKCPDNFKKYMDNSGVSNILKNTLKHVNNK</sequence>
<organism evidence="1 2">
    <name type="scientific">Nephila pilipes</name>
    <name type="common">Giant wood spider</name>
    <name type="synonym">Nephila maculata</name>
    <dbReference type="NCBI Taxonomy" id="299642"/>
    <lineage>
        <taxon>Eukaryota</taxon>
        <taxon>Metazoa</taxon>
        <taxon>Ecdysozoa</taxon>
        <taxon>Arthropoda</taxon>
        <taxon>Chelicerata</taxon>
        <taxon>Arachnida</taxon>
        <taxon>Araneae</taxon>
        <taxon>Araneomorphae</taxon>
        <taxon>Entelegynae</taxon>
        <taxon>Araneoidea</taxon>
        <taxon>Nephilidae</taxon>
        <taxon>Nephila</taxon>
    </lineage>
</organism>
<dbReference type="AlphaFoldDB" id="A0A8X6TP13"/>
<gene>
    <name evidence="1" type="ORF">NPIL_139941</name>
</gene>
<comment type="caution">
    <text evidence="1">The sequence shown here is derived from an EMBL/GenBank/DDBJ whole genome shotgun (WGS) entry which is preliminary data.</text>
</comment>
<evidence type="ECO:0000313" key="1">
    <source>
        <dbReference type="EMBL" id="GFT40425.1"/>
    </source>
</evidence>
<reference evidence="1" key="1">
    <citation type="submission" date="2020-08" db="EMBL/GenBank/DDBJ databases">
        <title>Multicomponent nature underlies the extraordinary mechanical properties of spider dragline silk.</title>
        <authorList>
            <person name="Kono N."/>
            <person name="Nakamura H."/>
            <person name="Mori M."/>
            <person name="Yoshida Y."/>
            <person name="Ohtoshi R."/>
            <person name="Malay A.D."/>
            <person name="Moran D.A.P."/>
            <person name="Tomita M."/>
            <person name="Numata K."/>
            <person name="Arakawa K."/>
        </authorList>
    </citation>
    <scope>NUCLEOTIDE SEQUENCE</scope>
</reference>
<evidence type="ECO:0000313" key="2">
    <source>
        <dbReference type="Proteomes" id="UP000887013"/>
    </source>
</evidence>